<dbReference type="InterPro" id="IPR006127">
    <property type="entry name" value="ZnuA-like"/>
</dbReference>
<dbReference type="KEGG" id="hbs:IPV69_14540"/>
<evidence type="ECO:0000256" key="4">
    <source>
        <dbReference type="ARBA" id="ARBA00022723"/>
    </source>
</evidence>
<gene>
    <name evidence="8" type="ORF">IPV69_14540</name>
</gene>
<evidence type="ECO:0000313" key="9">
    <source>
        <dbReference type="Proteomes" id="UP000593765"/>
    </source>
</evidence>
<evidence type="ECO:0000256" key="7">
    <source>
        <dbReference type="SAM" id="SignalP"/>
    </source>
</evidence>
<dbReference type="RefSeq" id="WP_206290411.1">
    <property type="nucleotide sequence ID" value="NZ_CP063458.1"/>
</dbReference>
<dbReference type="PRINTS" id="PR00691">
    <property type="entry name" value="ADHESINB"/>
</dbReference>
<dbReference type="GO" id="GO:0030313">
    <property type="term" value="C:cell envelope"/>
    <property type="evidence" value="ECO:0007669"/>
    <property type="project" value="UniProtKB-SubCell"/>
</dbReference>
<evidence type="ECO:0000256" key="6">
    <source>
        <dbReference type="RuleBase" id="RU003512"/>
    </source>
</evidence>
<dbReference type="GO" id="GO:0007155">
    <property type="term" value="P:cell adhesion"/>
    <property type="evidence" value="ECO:0007669"/>
    <property type="project" value="InterPro"/>
</dbReference>
<dbReference type="PROSITE" id="PS51257">
    <property type="entry name" value="PROKAR_LIPOPROTEIN"/>
    <property type="match status" value="1"/>
</dbReference>
<evidence type="ECO:0000256" key="5">
    <source>
        <dbReference type="ARBA" id="ARBA00022729"/>
    </source>
</evidence>
<keyword evidence="4" id="KW-0479">Metal-binding</keyword>
<keyword evidence="3 6" id="KW-0813">Transport</keyword>
<dbReference type="GO" id="GO:0030001">
    <property type="term" value="P:metal ion transport"/>
    <property type="evidence" value="ECO:0007669"/>
    <property type="project" value="InterPro"/>
</dbReference>
<dbReference type="InterPro" id="IPR006128">
    <property type="entry name" value="Lipoprotein_PsaA-like"/>
</dbReference>
<keyword evidence="9" id="KW-1185">Reference proteome</keyword>
<organism evidence="8 9">
    <name type="scientific">Humisphaera borealis</name>
    <dbReference type="NCBI Taxonomy" id="2807512"/>
    <lineage>
        <taxon>Bacteria</taxon>
        <taxon>Pseudomonadati</taxon>
        <taxon>Planctomycetota</taxon>
        <taxon>Phycisphaerae</taxon>
        <taxon>Tepidisphaerales</taxon>
        <taxon>Tepidisphaeraceae</taxon>
        <taxon>Humisphaera</taxon>
    </lineage>
</organism>
<dbReference type="Pfam" id="PF01297">
    <property type="entry name" value="ZnuA"/>
    <property type="match status" value="1"/>
</dbReference>
<comment type="similarity">
    <text evidence="2 6">Belongs to the bacterial solute-binding protein 9 family.</text>
</comment>
<feature type="chain" id="PRO_5034137725" evidence="7">
    <location>
        <begin position="25"/>
        <end position="312"/>
    </location>
</feature>
<dbReference type="Gene3D" id="3.40.50.1980">
    <property type="entry name" value="Nitrogenase molybdenum iron protein domain"/>
    <property type="match status" value="2"/>
</dbReference>
<keyword evidence="5 7" id="KW-0732">Signal</keyword>
<dbReference type="EMBL" id="CP063458">
    <property type="protein sequence ID" value="QOV87506.1"/>
    <property type="molecule type" value="Genomic_DNA"/>
</dbReference>
<dbReference type="GO" id="GO:0046872">
    <property type="term" value="F:metal ion binding"/>
    <property type="evidence" value="ECO:0007669"/>
    <property type="project" value="UniProtKB-KW"/>
</dbReference>
<dbReference type="PANTHER" id="PTHR42953">
    <property type="entry name" value="HIGH-AFFINITY ZINC UPTAKE SYSTEM PROTEIN ZNUA-RELATED"/>
    <property type="match status" value="1"/>
</dbReference>
<dbReference type="InterPro" id="IPR006129">
    <property type="entry name" value="AdhesinB"/>
</dbReference>
<sequence length="312" mass="33005">MKTTLSIAVLVLAMGLLSSGCKQGVTPATGGKLRVVCTTTMVGDMVKRVGGDRVDVKVIMGPGVDPHTYKPTPGDIADLSGAAIVFYNGLHLEGKMVDLFEEQMRDKSHAVAAAVPESRLLGWKAGEGGAHDPHIWFDVSIWATAAAAVTEHLSAKDTAGAAVYKANGAAFVASLDALHAEVKAKLAGIPRKQRVLITSHDAYSYFGQAYDIDVRGLQGISTETEAGLREINQAAEFIVAGKIKAVFVESSVSPKTIERVIADCRARGWDVKLGGELYSDAMGGAGEHKGYAVETYEGMVRYNVDTIVAALK</sequence>
<dbReference type="Proteomes" id="UP000593765">
    <property type="component" value="Chromosome"/>
</dbReference>
<evidence type="ECO:0000256" key="1">
    <source>
        <dbReference type="ARBA" id="ARBA00004196"/>
    </source>
</evidence>
<dbReference type="SUPFAM" id="SSF53807">
    <property type="entry name" value="Helical backbone' metal receptor"/>
    <property type="match status" value="1"/>
</dbReference>
<dbReference type="PANTHER" id="PTHR42953:SF1">
    <property type="entry name" value="METAL-BINDING PROTEIN HI_0362-RELATED"/>
    <property type="match status" value="1"/>
</dbReference>
<accession>A0A7M2WPW5</accession>
<dbReference type="AlphaFoldDB" id="A0A7M2WPW5"/>
<proteinExistence type="inferred from homology"/>
<dbReference type="PRINTS" id="PR00690">
    <property type="entry name" value="ADHESNFAMILY"/>
</dbReference>
<reference evidence="8 9" key="1">
    <citation type="submission" date="2020-10" db="EMBL/GenBank/DDBJ databases">
        <title>Wide distribution of Phycisphaera-like planctomycetes from WD2101 soil group in peatlands and genome analysis of the first cultivated representative.</title>
        <authorList>
            <person name="Dedysh S.N."/>
            <person name="Beletsky A.V."/>
            <person name="Ivanova A."/>
            <person name="Kulichevskaya I.S."/>
            <person name="Suzina N.E."/>
            <person name="Philippov D.A."/>
            <person name="Rakitin A.L."/>
            <person name="Mardanov A.V."/>
            <person name="Ravin N.V."/>
        </authorList>
    </citation>
    <scope>NUCLEOTIDE SEQUENCE [LARGE SCALE GENOMIC DNA]</scope>
    <source>
        <strain evidence="8 9">M1803</strain>
    </source>
</reference>
<dbReference type="InterPro" id="IPR050492">
    <property type="entry name" value="Bact_metal-bind_prot9"/>
</dbReference>
<evidence type="ECO:0000313" key="8">
    <source>
        <dbReference type="EMBL" id="QOV87506.1"/>
    </source>
</evidence>
<evidence type="ECO:0000256" key="2">
    <source>
        <dbReference type="ARBA" id="ARBA00011028"/>
    </source>
</evidence>
<evidence type="ECO:0000256" key="3">
    <source>
        <dbReference type="ARBA" id="ARBA00022448"/>
    </source>
</evidence>
<feature type="signal peptide" evidence="7">
    <location>
        <begin position="1"/>
        <end position="24"/>
    </location>
</feature>
<comment type="subcellular location">
    <subcellularLocation>
        <location evidence="1">Cell envelope</location>
    </subcellularLocation>
</comment>
<protein>
    <submittedName>
        <fullName evidence="8">Zinc ABC transporter substrate-binding protein</fullName>
    </submittedName>
</protein>
<name>A0A7M2WPW5_9BACT</name>